<dbReference type="Gene3D" id="2.40.37.10">
    <property type="entry name" value="Lyase, Ornithine Decarboxylase, Chain A, domain 1"/>
    <property type="match status" value="1"/>
</dbReference>
<dbReference type="GO" id="GO:0004586">
    <property type="term" value="F:ornithine decarboxylase activity"/>
    <property type="evidence" value="ECO:0000318"/>
    <property type="project" value="GO_Central"/>
</dbReference>
<sequence length="324" mass="35348">MVSSPRSPKAEISASGLTRKRVAALSENELLAFIQSVISDEQKMEPFYVLDLGVVADLFDMWTSNLPMVQPFYAVKCNPNPDPLREMAALGSNFDCASRAEIEAILALGVLPDRIVFANSCKAESHIKYAASVGVNLTTFDSKEELEKIRKWHPECALLIRIKSPEISGARFPLGAKFGALPEEVVPLLQAAQAGKFTVSGVSFHIGSGATNFRAFEEAIAAAKTVFEKAAQLGMPKMHILNIGGGFSAGPLFTDTASVVKTALQKYFFNEPCLEVMAEPGQYFAESSFTLAASIIGKRIRDELRQYWINDGIYGVHELFAVRS</sequence>
<dbReference type="PANTHER" id="PTHR11482">
    <property type="entry name" value="ARGININE/DIAMINOPIMELATE/ORNITHINE DECARBOXYLASE"/>
    <property type="match status" value="1"/>
</dbReference>
<dbReference type="Gramene" id="EOY26458">
    <property type="protein sequence ID" value="EOY26458"/>
    <property type="gene ID" value="TCM_028129"/>
</dbReference>
<keyword evidence="11" id="KW-1185">Reference proteome</keyword>
<evidence type="ECO:0000313" key="11">
    <source>
        <dbReference type="Proteomes" id="UP000026915"/>
    </source>
</evidence>
<dbReference type="Proteomes" id="UP000026915">
    <property type="component" value="Chromosome 6"/>
</dbReference>
<dbReference type="PRINTS" id="PR01179">
    <property type="entry name" value="ODADCRBXLASE"/>
</dbReference>
<organism evidence="10 11">
    <name type="scientific">Theobroma cacao</name>
    <name type="common">Cacao</name>
    <name type="synonym">Cocoa</name>
    <dbReference type="NCBI Taxonomy" id="3641"/>
    <lineage>
        <taxon>Eukaryota</taxon>
        <taxon>Viridiplantae</taxon>
        <taxon>Streptophyta</taxon>
        <taxon>Embryophyta</taxon>
        <taxon>Tracheophyta</taxon>
        <taxon>Spermatophyta</taxon>
        <taxon>Magnoliopsida</taxon>
        <taxon>eudicotyledons</taxon>
        <taxon>Gunneridae</taxon>
        <taxon>Pentapetalae</taxon>
        <taxon>rosids</taxon>
        <taxon>malvids</taxon>
        <taxon>Malvales</taxon>
        <taxon>Malvaceae</taxon>
        <taxon>Byttnerioideae</taxon>
        <taxon>Theobroma</taxon>
    </lineage>
</organism>
<evidence type="ECO:0000256" key="6">
    <source>
        <dbReference type="ARBA" id="ARBA00034138"/>
    </source>
</evidence>
<evidence type="ECO:0000256" key="5">
    <source>
        <dbReference type="ARBA" id="ARBA00034115"/>
    </source>
</evidence>
<dbReference type="SUPFAM" id="SSF50621">
    <property type="entry name" value="Alanine racemase C-terminal domain-like"/>
    <property type="match status" value="1"/>
</dbReference>
<comment type="similarity">
    <text evidence="2">Belongs to the Orn/Lys/Arg decarboxylase class-II family.</text>
</comment>
<dbReference type="InterPro" id="IPR022644">
    <property type="entry name" value="De-COase2_N"/>
</dbReference>
<name>A0A061GAK8_THECC</name>
<dbReference type="Gene3D" id="3.20.20.10">
    <property type="entry name" value="Alanine racemase"/>
    <property type="match status" value="1"/>
</dbReference>
<comment type="subunit">
    <text evidence="7">Homodimer. Only the dimer is catalytically active, as the active sites are constructed of residues from both monomers.</text>
</comment>
<keyword evidence="3" id="KW-0663">Pyridoxal phosphate</keyword>
<keyword evidence="4" id="KW-0456">Lyase</keyword>
<dbReference type="PROSITE" id="PS00879">
    <property type="entry name" value="ODR_DC_2_2"/>
    <property type="match status" value="1"/>
</dbReference>
<dbReference type="EC" id="4.1.1.17" evidence="6"/>
<dbReference type="OMA" id="NDGLYGC"/>
<dbReference type="UniPathway" id="UPA00535">
    <property type="reaction ID" value="UER00288"/>
</dbReference>
<protein>
    <recommendedName>
        <fullName evidence="6">ornithine decarboxylase</fullName>
        <ecNumber evidence="6">4.1.1.17</ecNumber>
    </recommendedName>
</protein>
<comment type="pathway">
    <text evidence="5">Amine and polyamine biosynthesis; putrescine biosynthesis via L-ornithine pathway; putrescine from L-ornithine: step 1/1.</text>
</comment>
<dbReference type="eggNOG" id="KOG0622">
    <property type="taxonomic scope" value="Eukaryota"/>
</dbReference>
<accession>A0A061GAK8</accession>
<dbReference type="PANTHER" id="PTHR11482:SF6">
    <property type="entry name" value="ORNITHINE DECARBOXYLASE 1-RELATED"/>
    <property type="match status" value="1"/>
</dbReference>
<evidence type="ECO:0000256" key="3">
    <source>
        <dbReference type="ARBA" id="ARBA00022898"/>
    </source>
</evidence>
<dbReference type="InterPro" id="IPR002433">
    <property type="entry name" value="Orn_de-COase"/>
</dbReference>
<gene>
    <name evidence="10" type="ORF">TCM_028129</name>
</gene>
<proteinExistence type="inferred from homology"/>
<dbReference type="InParanoid" id="A0A061GAK8"/>
<dbReference type="HOGENOM" id="CLU_026444_1_0_1"/>
<comment type="cofactor">
    <cofactor evidence="1">
        <name>pyridoxal 5'-phosphate</name>
        <dbReference type="ChEBI" id="CHEBI:597326"/>
    </cofactor>
</comment>
<dbReference type="InterPro" id="IPR009006">
    <property type="entry name" value="Ala_racemase/Decarboxylase_C"/>
</dbReference>
<dbReference type="InterPro" id="IPR000183">
    <property type="entry name" value="Orn/DAP/Arg_de-COase"/>
</dbReference>
<dbReference type="CDD" id="cd00622">
    <property type="entry name" value="PLPDE_III_ODC"/>
    <property type="match status" value="1"/>
</dbReference>
<evidence type="ECO:0000256" key="4">
    <source>
        <dbReference type="ARBA" id="ARBA00023239"/>
    </source>
</evidence>
<evidence type="ECO:0000256" key="8">
    <source>
        <dbReference type="ARBA" id="ARBA00049127"/>
    </source>
</evidence>
<evidence type="ECO:0000256" key="2">
    <source>
        <dbReference type="ARBA" id="ARBA00008872"/>
    </source>
</evidence>
<dbReference type="FunFam" id="3.20.20.10:FF:000005">
    <property type="entry name" value="Ornithine decarboxylase"/>
    <property type="match status" value="1"/>
</dbReference>
<evidence type="ECO:0000256" key="7">
    <source>
        <dbReference type="ARBA" id="ARBA00046672"/>
    </source>
</evidence>
<comment type="catalytic activity">
    <reaction evidence="8">
        <text>L-ornithine + H(+) = putrescine + CO2</text>
        <dbReference type="Rhea" id="RHEA:22964"/>
        <dbReference type="ChEBI" id="CHEBI:15378"/>
        <dbReference type="ChEBI" id="CHEBI:16526"/>
        <dbReference type="ChEBI" id="CHEBI:46911"/>
        <dbReference type="ChEBI" id="CHEBI:326268"/>
        <dbReference type="EC" id="4.1.1.17"/>
    </reaction>
</comment>
<evidence type="ECO:0000259" key="9">
    <source>
        <dbReference type="Pfam" id="PF02784"/>
    </source>
</evidence>
<dbReference type="GO" id="GO:0005737">
    <property type="term" value="C:cytoplasm"/>
    <property type="evidence" value="ECO:0000318"/>
    <property type="project" value="GO_Central"/>
</dbReference>
<evidence type="ECO:0000313" key="10">
    <source>
        <dbReference type="EMBL" id="EOY26458.1"/>
    </source>
</evidence>
<dbReference type="STRING" id="3641.A0A061GAK8"/>
<dbReference type="AlphaFoldDB" id="A0A061GAK8"/>
<dbReference type="EMBL" id="CM001884">
    <property type="protein sequence ID" value="EOY26458.1"/>
    <property type="molecule type" value="Genomic_DNA"/>
</dbReference>
<dbReference type="InterPro" id="IPR029066">
    <property type="entry name" value="PLP-binding_barrel"/>
</dbReference>
<dbReference type="Pfam" id="PF02784">
    <property type="entry name" value="Orn_Arg_deC_N"/>
    <property type="match status" value="1"/>
</dbReference>
<dbReference type="SUPFAM" id="SSF51419">
    <property type="entry name" value="PLP-binding barrel"/>
    <property type="match status" value="1"/>
</dbReference>
<dbReference type="PRINTS" id="PR01182">
    <property type="entry name" value="ORNDCRBXLASE"/>
</dbReference>
<feature type="domain" description="Orn/DAP/Arg decarboxylase 2 N-terminal" evidence="9">
    <location>
        <begin position="55"/>
        <end position="285"/>
    </location>
</feature>
<dbReference type="GO" id="GO:0033387">
    <property type="term" value="P:putrescine biosynthetic process from arginine, via ornithine"/>
    <property type="evidence" value="ECO:0000318"/>
    <property type="project" value="GO_Central"/>
</dbReference>
<dbReference type="InterPro" id="IPR022657">
    <property type="entry name" value="De-COase2_CS"/>
</dbReference>
<evidence type="ECO:0000256" key="1">
    <source>
        <dbReference type="ARBA" id="ARBA00001933"/>
    </source>
</evidence>
<reference evidence="10 11" key="1">
    <citation type="journal article" date="2013" name="Genome Biol.">
        <title>The genome sequence of the most widely cultivated cacao type and its use to identify candidate genes regulating pod color.</title>
        <authorList>
            <person name="Motamayor J.C."/>
            <person name="Mockaitis K."/>
            <person name="Schmutz J."/>
            <person name="Haiminen N."/>
            <person name="Iii D.L."/>
            <person name="Cornejo O."/>
            <person name="Findley S.D."/>
            <person name="Zheng P."/>
            <person name="Utro F."/>
            <person name="Royaert S."/>
            <person name="Saski C."/>
            <person name="Jenkins J."/>
            <person name="Podicheti R."/>
            <person name="Zhao M."/>
            <person name="Scheffler B.E."/>
            <person name="Stack J.C."/>
            <person name="Feltus F.A."/>
            <person name="Mustiga G.M."/>
            <person name="Amores F."/>
            <person name="Phillips W."/>
            <person name="Marelli J.P."/>
            <person name="May G.D."/>
            <person name="Shapiro H."/>
            <person name="Ma J."/>
            <person name="Bustamante C.D."/>
            <person name="Schnell R.J."/>
            <person name="Main D."/>
            <person name="Gilbert D."/>
            <person name="Parida L."/>
            <person name="Kuhn D.N."/>
        </authorList>
    </citation>
    <scope>NUCLEOTIDE SEQUENCE [LARGE SCALE GENOMIC DNA]</scope>
    <source>
        <strain evidence="11">cv. Matina 1-6</strain>
    </source>
</reference>